<dbReference type="EMBL" id="BARW01001143">
    <property type="protein sequence ID" value="GAI72307.1"/>
    <property type="molecule type" value="Genomic_DNA"/>
</dbReference>
<dbReference type="CDD" id="cd05233">
    <property type="entry name" value="SDR_c"/>
    <property type="match status" value="1"/>
</dbReference>
<dbReference type="PRINTS" id="PR00081">
    <property type="entry name" value="GDHRDH"/>
</dbReference>
<organism evidence="3">
    <name type="scientific">marine sediment metagenome</name>
    <dbReference type="NCBI Taxonomy" id="412755"/>
    <lineage>
        <taxon>unclassified sequences</taxon>
        <taxon>metagenomes</taxon>
        <taxon>ecological metagenomes</taxon>
    </lineage>
</organism>
<evidence type="ECO:0000256" key="2">
    <source>
        <dbReference type="ARBA" id="ARBA00023002"/>
    </source>
</evidence>
<reference evidence="3" key="1">
    <citation type="journal article" date="2014" name="Front. Microbiol.">
        <title>High frequency of phylogenetically diverse reductive dehalogenase-homologous genes in deep subseafloor sedimentary metagenomes.</title>
        <authorList>
            <person name="Kawai M."/>
            <person name="Futagami T."/>
            <person name="Toyoda A."/>
            <person name="Takaki Y."/>
            <person name="Nishi S."/>
            <person name="Hori S."/>
            <person name="Arai W."/>
            <person name="Tsubouchi T."/>
            <person name="Morono Y."/>
            <person name="Uchiyama I."/>
            <person name="Ito T."/>
            <person name="Fujiyama A."/>
            <person name="Inagaki F."/>
            <person name="Takami H."/>
        </authorList>
    </citation>
    <scope>NUCLEOTIDE SEQUENCE</scope>
    <source>
        <strain evidence="3">Expedition CK06-06</strain>
    </source>
</reference>
<dbReference type="InterPro" id="IPR002347">
    <property type="entry name" value="SDR_fam"/>
</dbReference>
<dbReference type="AlphaFoldDB" id="X1QUP8"/>
<sequence length="178" mass="19895">MPLINNAGFMVYGRFSDTNWSEDHKMIQLHMVTLTHLIKLFLPDMLRRENGKILNIGSTGSFVPGPLNAIYCATKNYILSLSEAIAEELNGTGVTVTALCPGGTKTEFAEKANIKNLSVHFFGLMEADKVAKIGYKALMKGKRVVIPGMFNKIQIFSIRFTPRIVVSKLIKFMMSKYK</sequence>
<dbReference type="GO" id="GO:0016491">
    <property type="term" value="F:oxidoreductase activity"/>
    <property type="evidence" value="ECO:0007669"/>
    <property type="project" value="UniProtKB-KW"/>
</dbReference>
<dbReference type="PROSITE" id="PS00061">
    <property type="entry name" value="ADH_SHORT"/>
    <property type="match status" value="1"/>
</dbReference>
<protein>
    <recommendedName>
        <fullName evidence="4">Short-chain dehydrogenase/reductase SDR</fullName>
    </recommendedName>
</protein>
<keyword evidence="2" id="KW-0560">Oxidoreductase</keyword>
<dbReference type="PANTHER" id="PTHR44196">
    <property type="entry name" value="DEHYDROGENASE/REDUCTASE SDR FAMILY MEMBER 7B"/>
    <property type="match status" value="1"/>
</dbReference>
<evidence type="ECO:0008006" key="4">
    <source>
        <dbReference type="Google" id="ProtNLM"/>
    </source>
</evidence>
<dbReference type="InterPro" id="IPR036291">
    <property type="entry name" value="NAD(P)-bd_dom_sf"/>
</dbReference>
<gene>
    <name evidence="3" type="ORF">S12H4_03891</name>
</gene>
<accession>X1QUP8</accession>
<comment type="similarity">
    <text evidence="1">Belongs to the short-chain dehydrogenases/reductases (SDR) family.</text>
</comment>
<dbReference type="PANTHER" id="PTHR44196:SF2">
    <property type="entry name" value="SHORT-CHAIN DEHYDROGENASE-RELATED"/>
    <property type="match status" value="1"/>
</dbReference>
<dbReference type="GO" id="GO:0016020">
    <property type="term" value="C:membrane"/>
    <property type="evidence" value="ECO:0007669"/>
    <property type="project" value="TreeGrafter"/>
</dbReference>
<proteinExistence type="inferred from homology"/>
<dbReference type="Gene3D" id="3.40.50.720">
    <property type="entry name" value="NAD(P)-binding Rossmann-like Domain"/>
    <property type="match status" value="1"/>
</dbReference>
<evidence type="ECO:0000256" key="1">
    <source>
        <dbReference type="ARBA" id="ARBA00006484"/>
    </source>
</evidence>
<dbReference type="InterPro" id="IPR020904">
    <property type="entry name" value="Sc_DH/Rdtase_CS"/>
</dbReference>
<name>X1QUP8_9ZZZZ</name>
<dbReference type="SUPFAM" id="SSF51735">
    <property type="entry name" value="NAD(P)-binding Rossmann-fold domains"/>
    <property type="match status" value="1"/>
</dbReference>
<evidence type="ECO:0000313" key="3">
    <source>
        <dbReference type="EMBL" id="GAI72307.1"/>
    </source>
</evidence>
<dbReference type="Pfam" id="PF00106">
    <property type="entry name" value="adh_short"/>
    <property type="match status" value="1"/>
</dbReference>
<comment type="caution">
    <text evidence="3">The sequence shown here is derived from an EMBL/GenBank/DDBJ whole genome shotgun (WGS) entry which is preliminary data.</text>
</comment>